<dbReference type="GO" id="GO:0004040">
    <property type="term" value="F:amidase activity"/>
    <property type="evidence" value="ECO:0007669"/>
    <property type="project" value="UniProtKB-EC"/>
</dbReference>
<reference evidence="9" key="1">
    <citation type="journal article" date="2017" name="Nat. Microbiol.">
        <title>Global analysis of biosynthetic gene clusters reveals vast potential of secondary metabolite production in Penicillium species.</title>
        <authorList>
            <person name="Nielsen J.C."/>
            <person name="Grijseels S."/>
            <person name="Prigent S."/>
            <person name="Ji B."/>
            <person name="Dainat J."/>
            <person name="Nielsen K.F."/>
            <person name="Frisvad J.C."/>
            <person name="Workman M."/>
            <person name="Nielsen J."/>
        </authorList>
    </citation>
    <scope>NUCLEOTIDE SEQUENCE [LARGE SCALE GENOMIC DNA]</scope>
    <source>
        <strain evidence="9">IBT 24891</strain>
    </source>
</reference>
<dbReference type="AlphaFoldDB" id="A0A1V6SY13"/>
<gene>
    <name evidence="8" type="ORF">PENSTE_c017G00652</name>
</gene>
<dbReference type="InterPro" id="IPR020556">
    <property type="entry name" value="Amidase_CS"/>
</dbReference>
<feature type="binding site" evidence="6">
    <location>
        <position position="206"/>
    </location>
    <ligand>
        <name>substrate</name>
    </ligand>
</feature>
<feature type="binding site" evidence="6">
    <location>
        <position position="180"/>
    </location>
    <ligand>
        <name>substrate</name>
    </ligand>
</feature>
<dbReference type="EMBL" id="MLKD01000017">
    <property type="protein sequence ID" value="OQE18644.1"/>
    <property type="molecule type" value="Genomic_DNA"/>
</dbReference>
<dbReference type="PIRSF" id="PIRSF001221">
    <property type="entry name" value="Amidase_fungi"/>
    <property type="match status" value="1"/>
</dbReference>
<evidence type="ECO:0000256" key="1">
    <source>
        <dbReference type="ARBA" id="ARBA00001311"/>
    </source>
</evidence>
<dbReference type="Proteomes" id="UP000191285">
    <property type="component" value="Unassembled WGS sequence"/>
</dbReference>
<organism evidence="8 9">
    <name type="scientific">Penicillium steckii</name>
    <dbReference type="NCBI Taxonomy" id="303698"/>
    <lineage>
        <taxon>Eukaryota</taxon>
        <taxon>Fungi</taxon>
        <taxon>Dikarya</taxon>
        <taxon>Ascomycota</taxon>
        <taxon>Pezizomycotina</taxon>
        <taxon>Eurotiomycetes</taxon>
        <taxon>Eurotiomycetidae</taxon>
        <taxon>Eurotiales</taxon>
        <taxon>Aspergillaceae</taxon>
        <taxon>Penicillium</taxon>
    </lineage>
</organism>
<accession>A0A1V6SY13</accession>
<dbReference type="PANTHER" id="PTHR46072:SF11">
    <property type="entry name" value="AMIDASE-RELATED"/>
    <property type="match status" value="1"/>
</dbReference>
<feature type="active site" description="Charge relay system" evidence="5">
    <location>
        <position position="131"/>
    </location>
</feature>
<dbReference type="Pfam" id="PF01425">
    <property type="entry name" value="Amidase"/>
    <property type="match status" value="1"/>
</dbReference>
<dbReference type="Gene3D" id="3.90.1300.10">
    <property type="entry name" value="Amidase signature (AS) domain"/>
    <property type="match status" value="1"/>
</dbReference>
<feature type="domain" description="Amidase" evidence="7">
    <location>
        <begin position="75"/>
        <end position="518"/>
    </location>
</feature>
<proteinExistence type="inferred from homology"/>
<keyword evidence="4" id="KW-0378">Hydrolase</keyword>
<dbReference type="SUPFAM" id="SSF75304">
    <property type="entry name" value="Amidase signature (AS) enzymes"/>
    <property type="match status" value="1"/>
</dbReference>
<evidence type="ECO:0000256" key="2">
    <source>
        <dbReference type="ARBA" id="ARBA00009199"/>
    </source>
</evidence>
<evidence type="ECO:0000313" key="8">
    <source>
        <dbReference type="EMBL" id="OQE18644.1"/>
    </source>
</evidence>
<dbReference type="InterPro" id="IPR023631">
    <property type="entry name" value="Amidase_dom"/>
</dbReference>
<dbReference type="PANTHER" id="PTHR46072">
    <property type="entry name" value="AMIDASE-RELATED-RELATED"/>
    <property type="match status" value="1"/>
</dbReference>
<protein>
    <recommendedName>
        <fullName evidence="3">amidase</fullName>
        <ecNumber evidence="3">3.5.1.4</ecNumber>
    </recommendedName>
</protein>
<comment type="catalytic activity">
    <reaction evidence="1">
        <text>a monocarboxylic acid amide + H2O = a monocarboxylate + NH4(+)</text>
        <dbReference type="Rhea" id="RHEA:12020"/>
        <dbReference type="ChEBI" id="CHEBI:15377"/>
        <dbReference type="ChEBI" id="CHEBI:28938"/>
        <dbReference type="ChEBI" id="CHEBI:35757"/>
        <dbReference type="ChEBI" id="CHEBI:83628"/>
        <dbReference type="EC" id="3.5.1.4"/>
    </reaction>
</comment>
<dbReference type="OrthoDB" id="6428749at2759"/>
<comment type="similarity">
    <text evidence="2">Belongs to the amidase family.</text>
</comment>
<evidence type="ECO:0000256" key="5">
    <source>
        <dbReference type="PIRSR" id="PIRSR001221-1"/>
    </source>
</evidence>
<feature type="active site" description="Charge relay system" evidence="5">
    <location>
        <position position="206"/>
    </location>
</feature>
<dbReference type="EC" id="3.5.1.4" evidence="3"/>
<evidence type="ECO:0000256" key="3">
    <source>
        <dbReference type="ARBA" id="ARBA00012922"/>
    </source>
</evidence>
<dbReference type="PROSITE" id="PS00571">
    <property type="entry name" value="AMIDASES"/>
    <property type="match status" value="1"/>
</dbReference>
<comment type="caution">
    <text evidence="8">The sequence shown here is derived from an EMBL/GenBank/DDBJ whole genome shotgun (WGS) entry which is preliminary data.</text>
</comment>
<feature type="active site" description="Acyl-ester intermediate" evidence="5">
    <location>
        <position position="230"/>
    </location>
</feature>
<evidence type="ECO:0000259" key="7">
    <source>
        <dbReference type="Pfam" id="PF01425"/>
    </source>
</evidence>
<evidence type="ECO:0000256" key="4">
    <source>
        <dbReference type="ARBA" id="ARBA00022801"/>
    </source>
</evidence>
<evidence type="ECO:0000256" key="6">
    <source>
        <dbReference type="PIRSR" id="PIRSR001221-2"/>
    </source>
</evidence>
<dbReference type="InterPro" id="IPR036928">
    <property type="entry name" value="AS_sf"/>
</dbReference>
<sequence length="530" mass="58357">MSWESIAAKKRDALRASIPKEWIIPADILPPEEQKDVTRFLKESGWFTQYELEITSTPAAQILLNLATGSWSSEEVTRCFCKAAAAAHQLTNCLSEVLFDQAISRARELDEYRRSTGRTKGPFHGLPISIKDNFNIIGHDSTVGFSSLVNDPATYNSTLIDLLLEAGAVLYVKTNVPTAMMIAESVNNVFGRTVNPRNRNLTSGGSSGGESALIAFGGSRLGVGTDIGGSLRIPAACTGIFTIRPSSGRFPNFQTRSGLAGQEAVNSVNGPMAQSLEEIILWAKTIVGQKPWITDPKCLPIPWRTVTPKRSLKIAVLWQDEQVTPTPPVTRALKETVNKLKDAGHEFVDWEPKCHTKLLSILARMFVADGGKSVRKLLETTEEPFRPEMKAYAEAVELGVHEMWQLQIERNTVCKEYLDRWNESGIDAILCPTTPYSGVESGKFAYIGYTGVFNVLDYPAVSFPCGVYADRVVDSAYTNQESLGDVDSQIRKDYDADAVHGMPVNLQLIGRRLEDESALMMTEVIMQALS</sequence>
<evidence type="ECO:0000313" key="9">
    <source>
        <dbReference type="Proteomes" id="UP000191285"/>
    </source>
</evidence>
<dbReference type="STRING" id="303698.A0A1V6SY13"/>
<feature type="binding site" evidence="6">
    <location>
        <begin position="227"/>
        <end position="230"/>
    </location>
    <ligand>
        <name>substrate</name>
    </ligand>
</feature>
<keyword evidence="9" id="KW-1185">Reference proteome</keyword>
<name>A0A1V6SY13_9EURO</name>